<accession>A0A5C5VKG0</accession>
<sequence>MDQDLGSTPERSKNVANRLETVFRPDSVLAAGDWRRAPLEGTRALCLRRNRDSDLAPNSRRHWLLASGTRRITILRLLLLTARAVAVSIIVATIIANGFHSRASINSFHPSVGVTCQPIPSTSSRRRDGCTCHCQLRCLAPSAPATQPPHPREVKSLLVIRQSFDETRMMWPSGSLIWNVSPNTAV</sequence>
<protein>
    <submittedName>
        <fullName evidence="2">Uncharacterized protein</fullName>
    </submittedName>
</protein>
<dbReference type="Proteomes" id="UP000318878">
    <property type="component" value="Unassembled WGS sequence"/>
</dbReference>
<keyword evidence="1" id="KW-0472">Membrane</keyword>
<feature type="transmembrane region" description="Helical" evidence="1">
    <location>
        <begin position="77"/>
        <end position="99"/>
    </location>
</feature>
<dbReference type="AlphaFoldDB" id="A0A5C5VKG0"/>
<evidence type="ECO:0000313" key="3">
    <source>
        <dbReference type="Proteomes" id="UP000318878"/>
    </source>
</evidence>
<dbReference type="EMBL" id="SJPF01000001">
    <property type="protein sequence ID" value="TWT38315.1"/>
    <property type="molecule type" value="Genomic_DNA"/>
</dbReference>
<keyword evidence="1" id="KW-0812">Transmembrane</keyword>
<evidence type="ECO:0000313" key="2">
    <source>
        <dbReference type="EMBL" id="TWT38315.1"/>
    </source>
</evidence>
<organism evidence="2 3">
    <name type="scientific">Blastopirellula retiformator</name>
    <dbReference type="NCBI Taxonomy" id="2527970"/>
    <lineage>
        <taxon>Bacteria</taxon>
        <taxon>Pseudomonadati</taxon>
        <taxon>Planctomycetota</taxon>
        <taxon>Planctomycetia</taxon>
        <taxon>Pirellulales</taxon>
        <taxon>Pirellulaceae</taxon>
        <taxon>Blastopirellula</taxon>
    </lineage>
</organism>
<comment type="caution">
    <text evidence="2">The sequence shown here is derived from an EMBL/GenBank/DDBJ whole genome shotgun (WGS) entry which is preliminary data.</text>
</comment>
<keyword evidence="1" id="KW-1133">Transmembrane helix</keyword>
<gene>
    <name evidence="2" type="ORF">Enr8_00070</name>
</gene>
<name>A0A5C5VKG0_9BACT</name>
<proteinExistence type="predicted"/>
<evidence type="ECO:0000256" key="1">
    <source>
        <dbReference type="SAM" id="Phobius"/>
    </source>
</evidence>
<reference evidence="2 3" key="1">
    <citation type="submission" date="2019-02" db="EMBL/GenBank/DDBJ databases">
        <title>Deep-cultivation of Planctomycetes and their phenomic and genomic characterization uncovers novel biology.</title>
        <authorList>
            <person name="Wiegand S."/>
            <person name="Jogler M."/>
            <person name="Boedeker C."/>
            <person name="Pinto D."/>
            <person name="Vollmers J."/>
            <person name="Rivas-Marin E."/>
            <person name="Kohn T."/>
            <person name="Peeters S.H."/>
            <person name="Heuer A."/>
            <person name="Rast P."/>
            <person name="Oberbeckmann S."/>
            <person name="Bunk B."/>
            <person name="Jeske O."/>
            <person name="Meyerdierks A."/>
            <person name="Storesund J.E."/>
            <person name="Kallscheuer N."/>
            <person name="Luecker S."/>
            <person name="Lage O.M."/>
            <person name="Pohl T."/>
            <person name="Merkel B.J."/>
            <person name="Hornburger P."/>
            <person name="Mueller R.-W."/>
            <person name="Bruemmer F."/>
            <person name="Labrenz M."/>
            <person name="Spormann A.M."/>
            <person name="Op Den Camp H."/>
            <person name="Overmann J."/>
            <person name="Amann R."/>
            <person name="Jetten M.S.M."/>
            <person name="Mascher T."/>
            <person name="Medema M.H."/>
            <person name="Devos D.P."/>
            <person name="Kaster A.-K."/>
            <person name="Ovreas L."/>
            <person name="Rohde M."/>
            <person name="Galperin M.Y."/>
            <person name="Jogler C."/>
        </authorList>
    </citation>
    <scope>NUCLEOTIDE SEQUENCE [LARGE SCALE GENOMIC DNA]</scope>
    <source>
        <strain evidence="2 3">Enr8</strain>
    </source>
</reference>
<keyword evidence="3" id="KW-1185">Reference proteome</keyword>